<organism evidence="2 3">
    <name type="scientific">Cytobacillus firmus</name>
    <name type="common">Bacillus firmus</name>
    <dbReference type="NCBI Taxonomy" id="1399"/>
    <lineage>
        <taxon>Bacteria</taxon>
        <taxon>Bacillati</taxon>
        <taxon>Bacillota</taxon>
        <taxon>Bacilli</taxon>
        <taxon>Bacillales</taxon>
        <taxon>Bacillaceae</taxon>
        <taxon>Cytobacillus</taxon>
    </lineage>
</organism>
<protein>
    <submittedName>
        <fullName evidence="2">Helix-turn-helix protein</fullName>
    </submittedName>
</protein>
<dbReference type="Pfam" id="PF12645">
    <property type="entry name" value="HTH_16"/>
    <property type="match status" value="1"/>
</dbReference>
<dbReference type="EMBL" id="QNSF01000025">
    <property type="protein sequence ID" value="RBP86542.1"/>
    <property type="molecule type" value="Genomic_DNA"/>
</dbReference>
<gene>
    <name evidence="2" type="ORF">DFO70_1259</name>
</gene>
<evidence type="ECO:0000313" key="3">
    <source>
        <dbReference type="Proteomes" id="UP000252731"/>
    </source>
</evidence>
<evidence type="ECO:0000313" key="2">
    <source>
        <dbReference type="EMBL" id="RBP86542.1"/>
    </source>
</evidence>
<dbReference type="OrthoDB" id="2453202at2"/>
<evidence type="ECO:0000259" key="1">
    <source>
        <dbReference type="Pfam" id="PF12645"/>
    </source>
</evidence>
<sequence length="83" mass="9881">MRDSLYTLVKRSKTDVQSMNRVIEMFSPKILSSLNQTNHQDREDLSQEIKMKLLLCIKNFDVENTPGYFQVMEQLKERDVTQR</sequence>
<proteinExistence type="predicted"/>
<keyword evidence="3" id="KW-1185">Reference proteome</keyword>
<accession>A0A366JJ11</accession>
<dbReference type="AlphaFoldDB" id="A0A366JJ11"/>
<dbReference type="InterPro" id="IPR024760">
    <property type="entry name" value="HTH_dom_conjug_TS-like"/>
</dbReference>
<name>A0A366JJ11_CYTFI</name>
<feature type="domain" description="Helix-turn-helix conjugative transposon-like" evidence="1">
    <location>
        <begin position="10"/>
        <end position="61"/>
    </location>
</feature>
<dbReference type="Proteomes" id="UP000252731">
    <property type="component" value="Unassembled WGS sequence"/>
</dbReference>
<dbReference type="RefSeq" id="WP_113885507.1">
    <property type="nucleotide sequence ID" value="NZ_QNSF01000025.1"/>
</dbReference>
<reference evidence="2 3" key="1">
    <citation type="submission" date="2018-06" db="EMBL/GenBank/DDBJ databases">
        <title>Freshwater and sediment microbial communities from various areas in North America, analyzing microbe dynamics in response to fracking.</title>
        <authorList>
            <person name="Lamendella R."/>
        </authorList>
    </citation>
    <scope>NUCLEOTIDE SEQUENCE [LARGE SCALE GENOMIC DNA]</scope>
    <source>
        <strain evidence="2 3">14_TX</strain>
    </source>
</reference>
<comment type="caution">
    <text evidence="2">The sequence shown here is derived from an EMBL/GenBank/DDBJ whole genome shotgun (WGS) entry which is preliminary data.</text>
</comment>